<sequence>MTHFQEILSRKSCDTQEELVAYLERIRDVIKDNLADKELIDDPAEVALDRLVVSLDWTLIAAMIFMVMGISCLRSPAFAAIGNARTHELYLKLTEITKDPAMNDVYRALLAQTSDSHRYTFYRRIVQTSILSSIFFAFLALLGKLSMGRNGLYLNMPSRRKSRSQSFFRPSPFIPRWLMLVLKPLPNTFIISQLLLCIAFVVAHHLAL</sequence>
<keyword evidence="1" id="KW-0472">Membrane</keyword>
<feature type="transmembrane region" description="Helical" evidence="1">
    <location>
        <begin position="125"/>
        <end position="147"/>
    </location>
</feature>
<feature type="transmembrane region" description="Helical" evidence="1">
    <location>
        <begin position="57"/>
        <end position="82"/>
    </location>
</feature>
<organism evidence="2 3">
    <name type="scientific">Suillus subaureus</name>
    <dbReference type="NCBI Taxonomy" id="48587"/>
    <lineage>
        <taxon>Eukaryota</taxon>
        <taxon>Fungi</taxon>
        <taxon>Dikarya</taxon>
        <taxon>Basidiomycota</taxon>
        <taxon>Agaricomycotina</taxon>
        <taxon>Agaricomycetes</taxon>
        <taxon>Agaricomycetidae</taxon>
        <taxon>Boletales</taxon>
        <taxon>Suillineae</taxon>
        <taxon>Suillaceae</taxon>
        <taxon>Suillus</taxon>
    </lineage>
</organism>
<comment type="caution">
    <text evidence="2">The sequence shown here is derived from an EMBL/GenBank/DDBJ whole genome shotgun (WGS) entry which is preliminary data.</text>
</comment>
<proteinExistence type="predicted"/>
<dbReference type="OrthoDB" id="2646930at2759"/>
<reference evidence="2" key="1">
    <citation type="journal article" date="2020" name="New Phytol.">
        <title>Comparative genomics reveals dynamic genome evolution in host specialist ectomycorrhizal fungi.</title>
        <authorList>
            <person name="Lofgren L.A."/>
            <person name="Nguyen N.H."/>
            <person name="Vilgalys R."/>
            <person name="Ruytinx J."/>
            <person name="Liao H.L."/>
            <person name="Branco S."/>
            <person name="Kuo A."/>
            <person name="LaButti K."/>
            <person name="Lipzen A."/>
            <person name="Andreopoulos W."/>
            <person name="Pangilinan J."/>
            <person name="Riley R."/>
            <person name="Hundley H."/>
            <person name="Na H."/>
            <person name="Barry K."/>
            <person name="Grigoriev I.V."/>
            <person name="Stajich J.E."/>
            <person name="Kennedy P.G."/>
        </authorList>
    </citation>
    <scope>NUCLEOTIDE SEQUENCE</scope>
    <source>
        <strain evidence="2">MN1</strain>
    </source>
</reference>
<dbReference type="RefSeq" id="XP_041194663.1">
    <property type="nucleotide sequence ID" value="XM_041343802.1"/>
</dbReference>
<dbReference type="AlphaFoldDB" id="A0A9P7JF14"/>
<keyword evidence="3" id="KW-1185">Reference proteome</keyword>
<evidence type="ECO:0000313" key="3">
    <source>
        <dbReference type="Proteomes" id="UP000807769"/>
    </source>
</evidence>
<evidence type="ECO:0000256" key="1">
    <source>
        <dbReference type="SAM" id="Phobius"/>
    </source>
</evidence>
<keyword evidence="1" id="KW-1133">Transmembrane helix</keyword>
<dbReference type="EMBL" id="JABBWG010000010">
    <property type="protein sequence ID" value="KAG1818986.1"/>
    <property type="molecule type" value="Genomic_DNA"/>
</dbReference>
<name>A0A9P7JF14_9AGAM</name>
<protein>
    <submittedName>
        <fullName evidence="2">Uncharacterized protein</fullName>
    </submittedName>
</protein>
<dbReference type="GeneID" id="64637818"/>
<dbReference type="Proteomes" id="UP000807769">
    <property type="component" value="Unassembled WGS sequence"/>
</dbReference>
<feature type="transmembrane region" description="Helical" evidence="1">
    <location>
        <begin position="189"/>
        <end position="207"/>
    </location>
</feature>
<keyword evidence="1" id="KW-0812">Transmembrane</keyword>
<gene>
    <name evidence="2" type="ORF">BJ212DRAFT_68157</name>
</gene>
<evidence type="ECO:0000313" key="2">
    <source>
        <dbReference type="EMBL" id="KAG1818986.1"/>
    </source>
</evidence>
<accession>A0A9P7JF14</accession>